<protein>
    <submittedName>
        <fullName evidence="1">Uncharacterized protein</fullName>
    </submittedName>
</protein>
<reference evidence="1" key="1">
    <citation type="submission" date="2020-11" db="EMBL/GenBank/DDBJ databases">
        <title>Isolation and identification of active actinomycetes.</title>
        <authorList>
            <person name="Sun X."/>
        </authorList>
    </citation>
    <scope>NUCLEOTIDE SEQUENCE</scope>
    <source>
        <strain evidence="1">NEAU-A11</strain>
    </source>
</reference>
<sequence length="184" mass="21128">MLVSDQRAHQRHVRALLEPTCTFAGILGERAWQPPQPIMLAVDDLTDFLWQMEIAVLEEAPLYEIPWGSRDGLEPFAVHHGPWSASTCAAVLRLWYEAGWIGLYFRDPPPGWNVAPAEWRNRLIGGEDLAAQDAYGLLERPERWMLEHADGHVQPYRTVEGEIAPREQWFEHVIETARTLLLKQ</sequence>
<dbReference type="EMBL" id="JADQTO010000070">
    <property type="protein sequence ID" value="MBG0569315.1"/>
    <property type="molecule type" value="Genomic_DNA"/>
</dbReference>
<keyword evidence="2" id="KW-1185">Reference proteome</keyword>
<evidence type="ECO:0000313" key="2">
    <source>
        <dbReference type="Proteomes" id="UP000598146"/>
    </source>
</evidence>
<organism evidence="1 2">
    <name type="scientific">Actinoplanes aureus</name>
    <dbReference type="NCBI Taxonomy" id="2792083"/>
    <lineage>
        <taxon>Bacteria</taxon>
        <taxon>Bacillati</taxon>
        <taxon>Actinomycetota</taxon>
        <taxon>Actinomycetes</taxon>
        <taxon>Micromonosporales</taxon>
        <taxon>Micromonosporaceae</taxon>
        <taxon>Actinoplanes</taxon>
    </lineage>
</organism>
<evidence type="ECO:0000313" key="1">
    <source>
        <dbReference type="EMBL" id="MBG0569315.1"/>
    </source>
</evidence>
<dbReference type="AlphaFoldDB" id="A0A931CG61"/>
<gene>
    <name evidence="1" type="ORF">I4J89_48770</name>
</gene>
<accession>A0A931CG61</accession>
<comment type="caution">
    <text evidence="1">The sequence shown here is derived from an EMBL/GenBank/DDBJ whole genome shotgun (WGS) entry which is preliminary data.</text>
</comment>
<dbReference type="Proteomes" id="UP000598146">
    <property type="component" value="Unassembled WGS sequence"/>
</dbReference>
<name>A0A931CG61_9ACTN</name>
<dbReference type="RefSeq" id="WP_196421053.1">
    <property type="nucleotide sequence ID" value="NZ_JADQTO010000070.1"/>
</dbReference>
<proteinExistence type="predicted"/>